<evidence type="ECO:0000313" key="1">
    <source>
        <dbReference type="EMBL" id="BAU04042.1"/>
    </source>
</evidence>
<dbReference type="AlphaFoldDB" id="A0A0S3TFZ5"/>
<reference evidence="1" key="1">
    <citation type="journal article" date="2015" name="Fish Pathol.">
        <title>Structure of Genetic Loci for Capsular Polysaccharide Biosynthesis in Streptococcus parauberis isolated from Japanese flounder.</title>
        <authorList>
            <person name="Tu C."/>
            <person name="Suga K."/>
            <person name="Kanai K."/>
        </authorList>
    </citation>
    <scope>NUCLEOTIDE SEQUENCE</scope>
    <source>
        <strain evidence="1">NUF1071</strain>
    </source>
</reference>
<proteinExistence type="predicted"/>
<accession>A0A0S3TFZ5</accession>
<evidence type="ECO:0008006" key="2">
    <source>
        <dbReference type="Google" id="ProtNLM"/>
    </source>
</evidence>
<name>A0A0S3TFZ5_9STRE</name>
<dbReference type="EMBL" id="LC060254">
    <property type="protein sequence ID" value="BAU04042.1"/>
    <property type="molecule type" value="Genomic_DNA"/>
</dbReference>
<organism evidence="1">
    <name type="scientific">Streptococcus parauberis</name>
    <dbReference type="NCBI Taxonomy" id="1348"/>
    <lineage>
        <taxon>Bacteria</taxon>
        <taxon>Bacillati</taxon>
        <taxon>Bacillota</taxon>
        <taxon>Bacilli</taxon>
        <taxon>Lactobacillales</taxon>
        <taxon>Streptococcaceae</taxon>
        <taxon>Streptococcus</taxon>
    </lineage>
</organism>
<dbReference type="InterPro" id="IPR014903">
    <property type="entry name" value="DUF1796"/>
</dbReference>
<sequence length="193" mass="23075">MENLKKSQFKHFISLGYFCSIAQDLEKLGLRDKSYPFDWCITDLEKNIELINNNFESILDMDLLSQDKEIPHHYRNDKYDFYFFHDFNSEETLKDQLQNVKDKYKRRIKGFYKDIEEPTLFIRYISPEKINSEGKPLELIYIEENHSHILDTLKRFNPKNEIIYITNIGFQSEVIKVFNVSNDDGDIVSRSPL</sequence>
<dbReference type="Pfam" id="PF08795">
    <property type="entry name" value="DUF1796"/>
    <property type="match status" value="1"/>
</dbReference>
<gene>
    <name evidence="1" type="primary">cps1bN</name>
</gene>
<protein>
    <recommendedName>
        <fullName evidence="2">Peptidase</fullName>
    </recommendedName>
</protein>